<comment type="caution">
    <text evidence="6">The sequence shown here is derived from an EMBL/GenBank/DDBJ whole genome shotgun (WGS) entry which is preliminary data.</text>
</comment>
<reference evidence="6" key="1">
    <citation type="submission" date="2023-07" db="EMBL/GenBank/DDBJ databases">
        <title>draft genome sequence of fig (Ficus carica).</title>
        <authorList>
            <person name="Takahashi T."/>
            <person name="Nishimura K."/>
        </authorList>
    </citation>
    <scope>NUCLEOTIDE SEQUENCE</scope>
</reference>
<evidence type="ECO:0000256" key="2">
    <source>
        <dbReference type="ARBA" id="ARBA00023015"/>
    </source>
</evidence>
<evidence type="ECO:0000256" key="1">
    <source>
        <dbReference type="ARBA" id="ARBA00004123"/>
    </source>
</evidence>
<dbReference type="GO" id="GO:0003677">
    <property type="term" value="F:DNA binding"/>
    <property type="evidence" value="ECO:0007669"/>
    <property type="project" value="UniProtKB-KW"/>
</dbReference>
<keyword evidence="4" id="KW-0804">Transcription</keyword>
<name>A0AA87ZTV5_FICCA</name>
<dbReference type="InterPro" id="IPR015300">
    <property type="entry name" value="DNA-bd_pseudobarrel_sf"/>
</dbReference>
<keyword evidence="3" id="KW-0238">DNA-binding</keyword>
<evidence type="ECO:0000313" key="6">
    <source>
        <dbReference type="EMBL" id="GMN38610.1"/>
    </source>
</evidence>
<evidence type="ECO:0000313" key="7">
    <source>
        <dbReference type="Proteomes" id="UP001187192"/>
    </source>
</evidence>
<sequence length="115" mass="13399">MPVFSKLLKSFDIESRLQVPADWLRVLPAFREGNYQIQLDVVDGIGLFWQFCCTIRKHGPRKPSLQSGEWLRFVRCKNLEVGDLIILDTVENQFRGTKLRIRALKLAPDGQWRDV</sequence>
<dbReference type="Gramene" id="FCD_00024382-RA">
    <property type="protein sequence ID" value="FCD_00024382-RA:cds"/>
    <property type="gene ID" value="FCD_00024382"/>
</dbReference>
<evidence type="ECO:0000256" key="3">
    <source>
        <dbReference type="ARBA" id="ARBA00023125"/>
    </source>
</evidence>
<accession>A0AA87ZTV5</accession>
<dbReference type="GO" id="GO:0005634">
    <property type="term" value="C:nucleus"/>
    <property type="evidence" value="ECO:0007669"/>
    <property type="project" value="UniProtKB-SubCell"/>
</dbReference>
<protein>
    <recommendedName>
        <fullName evidence="8">TF-B3 domain-containing protein</fullName>
    </recommendedName>
</protein>
<keyword evidence="5" id="KW-0539">Nucleus</keyword>
<keyword evidence="2" id="KW-0805">Transcription regulation</keyword>
<dbReference type="Proteomes" id="UP001187192">
    <property type="component" value="Unassembled WGS sequence"/>
</dbReference>
<keyword evidence="7" id="KW-1185">Reference proteome</keyword>
<dbReference type="EMBL" id="BTGU01000008">
    <property type="protein sequence ID" value="GMN38610.1"/>
    <property type="molecule type" value="Genomic_DNA"/>
</dbReference>
<proteinExistence type="predicted"/>
<evidence type="ECO:0000256" key="5">
    <source>
        <dbReference type="ARBA" id="ARBA00023242"/>
    </source>
</evidence>
<dbReference type="CDD" id="cd10017">
    <property type="entry name" value="B3_DNA"/>
    <property type="match status" value="1"/>
</dbReference>
<dbReference type="AlphaFoldDB" id="A0AA87ZTV5"/>
<organism evidence="6 7">
    <name type="scientific">Ficus carica</name>
    <name type="common">Common fig</name>
    <dbReference type="NCBI Taxonomy" id="3494"/>
    <lineage>
        <taxon>Eukaryota</taxon>
        <taxon>Viridiplantae</taxon>
        <taxon>Streptophyta</taxon>
        <taxon>Embryophyta</taxon>
        <taxon>Tracheophyta</taxon>
        <taxon>Spermatophyta</taxon>
        <taxon>Magnoliopsida</taxon>
        <taxon>eudicotyledons</taxon>
        <taxon>Gunneridae</taxon>
        <taxon>Pentapetalae</taxon>
        <taxon>rosids</taxon>
        <taxon>fabids</taxon>
        <taxon>Rosales</taxon>
        <taxon>Moraceae</taxon>
        <taxon>Ficeae</taxon>
        <taxon>Ficus</taxon>
    </lineage>
</organism>
<evidence type="ECO:0000256" key="4">
    <source>
        <dbReference type="ARBA" id="ARBA00023163"/>
    </source>
</evidence>
<comment type="subcellular location">
    <subcellularLocation>
        <location evidence="1">Nucleus</location>
    </subcellularLocation>
</comment>
<dbReference type="SUPFAM" id="SSF101936">
    <property type="entry name" value="DNA-binding pseudobarrel domain"/>
    <property type="match status" value="1"/>
</dbReference>
<dbReference type="InterPro" id="IPR003340">
    <property type="entry name" value="B3_DNA-bd"/>
</dbReference>
<dbReference type="Gene3D" id="2.40.330.10">
    <property type="entry name" value="DNA-binding pseudobarrel domain"/>
    <property type="match status" value="1"/>
</dbReference>
<evidence type="ECO:0008006" key="8">
    <source>
        <dbReference type="Google" id="ProtNLM"/>
    </source>
</evidence>
<gene>
    <name evidence="6" type="ORF">TIFTF001_007838</name>
</gene>